<dbReference type="AlphaFoldDB" id="A0A0A9A184"/>
<reference evidence="1" key="1">
    <citation type="submission" date="2014-09" db="EMBL/GenBank/DDBJ databases">
        <authorList>
            <person name="Magalhaes I.L.F."/>
            <person name="Oliveira U."/>
            <person name="Santos F.R."/>
            <person name="Vidigal T.H.D.A."/>
            <person name="Brescovit A.D."/>
            <person name="Santos A.J."/>
        </authorList>
    </citation>
    <scope>NUCLEOTIDE SEQUENCE</scope>
    <source>
        <tissue evidence="1">Shoot tissue taken approximately 20 cm above the soil surface</tissue>
    </source>
</reference>
<dbReference type="EMBL" id="GBRH01254202">
    <property type="protein sequence ID" value="JAD43693.1"/>
    <property type="molecule type" value="Transcribed_RNA"/>
</dbReference>
<protein>
    <submittedName>
        <fullName evidence="1">Uncharacterized protein</fullName>
    </submittedName>
</protein>
<name>A0A0A9A184_ARUDO</name>
<organism evidence="1">
    <name type="scientific">Arundo donax</name>
    <name type="common">Giant reed</name>
    <name type="synonym">Donax arundinaceus</name>
    <dbReference type="NCBI Taxonomy" id="35708"/>
    <lineage>
        <taxon>Eukaryota</taxon>
        <taxon>Viridiplantae</taxon>
        <taxon>Streptophyta</taxon>
        <taxon>Embryophyta</taxon>
        <taxon>Tracheophyta</taxon>
        <taxon>Spermatophyta</taxon>
        <taxon>Magnoliopsida</taxon>
        <taxon>Liliopsida</taxon>
        <taxon>Poales</taxon>
        <taxon>Poaceae</taxon>
        <taxon>PACMAD clade</taxon>
        <taxon>Arundinoideae</taxon>
        <taxon>Arundineae</taxon>
        <taxon>Arundo</taxon>
    </lineage>
</organism>
<proteinExistence type="predicted"/>
<reference evidence="1" key="2">
    <citation type="journal article" date="2015" name="Data Brief">
        <title>Shoot transcriptome of the giant reed, Arundo donax.</title>
        <authorList>
            <person name="Barrero R.A."/>
            <person name="Guerrero F.D."/>
            <person name="Moolhuijzen P."/>
            <person name="Goolsby J.A."/>
            <person name="Tidwell J."/>
            <person name="Bellgard S.E."/>
            <person name="Bellgard M.I."/>
        </authorList>
    </citation>
    <scope>NUCLEOTIDE SEQUENCE</scope>
    <source>
        <tissue evidence="1">Shoot tissue taken approximately 20 cm above the soil surface</tissue>
    </source>
</reference>
<accession>A0A0A9A184</accession>
<sequence>MTYIIMTSLTFRKVHFWYLYFAVSPNNPLYLA</sequence>
<evidence type="ECO:0000313" key="1">
    <source>
        <dbReference type="EMBL" id="JAD43693.1"/>
    </source>
</evidence>